<dbReference type="Proteomes" id="UP000076079">
    <property type="component" value="Chromosome"/>
</dbReference>
<evidence type="ECO:0000313" key="3">
    <source>
        <dbReference type="Proteomes" id="UP000076079"/>
    </source>
</evidence>
<feature type="transmembrane region" description="Helical" evidence="1">
    <location>
        <begin position="7"/>
        <end position="29"/>
    </location>
</feature>
<accession>A0A143PW83</accession>
<sequence length="66" mass="7165">MNLRLVHAFLILMSAALAVVFGIWCLGVYGRGEGVGSLLAAIASFAVSFGLLAYDSWFLRTTRTLR</sequence>
<reference evidence="3" key="2">
    <citation type="submission" date="2016-04" db="EMBL/GenBank/DDBJ databases">
        <title>First Complete Genome Sequence of a Subdivision 6 Acidobacterium.</title>
        <authorList>
            <person name="Huang S."/>
            <person name="Vieira S."/>
            <person name="Bunk B."/>
            <person name="Riedel T."/>
            <person name="Sproeer C."/>
            <person name="Overmann J."/>
        </authorList>
    </citation>
    <scope>NUCLEOTIDE SEQUENCE [LARGE SCALE GENOMIC DNA]</scope>
    <source>
        <strain evidence="3">DSM 100886 HEG_-6_39</strain>
    </source>
</reference>
<keyword evidence="1" id="KW-0472">Membrane</keyword>
<dbReference type="RefSeq" id="WP_110173547.1">
    <property type="nucleotide sequence ID" value="NZ_CP015136.1"/>
</dbReference>
<keyword evidence="1" id="KW-0812">Transmembrane</keyword>
<name>A0A143PW83_LUTPR</name>
<dbReference type="AlphaFoldDB" id="A0A143PW83"/>
<protein>
    <submittedName>
        <fullName evidence="2">Uncharacterized protein</fullName>
    </submittedName>
</protein>
<dbReference type="KEGG" id="abac:LuPra_05331"/>
<proteinExistence type="predicted"/>
<evidence type="ECO:0000256" key="1">
    <source>
        <dbReference type="SAM" id="Phobius"/>
    </source>
</evidence>
<keyword evidence="1" id="KW-1133">Transmembrane helix</keyword>
<gene>
    <name evidence="2" type="ORF">LuPra_05331</name>
</gene>
<dbReference type="EMBL" id="CP015136">
    <property type="protein sequence ID" value="AMY12059.1"/>
    <property type="molecule type" value="Genomic_DNA"/>
</dbReference>
<keyword evidence="3" id="KW-1185">Reference proteome</keyword>
<organism evidence="2 3">
    <name type="scientific">Luteitalea pratensis</name>
    <dbReference type="NCBI Taxonomy" id="1855912"/>
    <lineage>
        <taxon>Bacteria</taxon>
        <taxon>Pseudomonadati</taxon>
        <taxon>Acidobacteriota</taxon>
        <taxon>Vicinamibacteria</taxon>
        <taxon>Vicinamibacterales</taxon>
        <taxon>Vicinamibacteraceae</taxon>
        <taxon>Luteitalea</taxon>
    </lineage>
</organism>
<feature type="transmembrane region" description="Helical" evidence="1">
    <location>
        <begin position="35"/>
        <end position="54"/>
    </location>
</feature>
<reference evidence="2 3" key="1">
    <citation type="journal article" date="2016" name="Genome Announc.">
        <title>First Complete Genome Sequence of a Subdivision 6 Acidobacterium Strain.</title>
        <authorList>
            <person name="Huang S."/>
            <person name="Vieira S."/>
            <person name="Bunk B."/>
            <person name="Riedel T."/>
            <person name="Sproer C."/>
            <person name="Overmann J."/>
        </authorList>
    </citation>
    <scope>NUCLEOTIDE SEQUENCE [LARGE SCALE GENOMIC DNA]</scope>
    <source>
        <strain evidence="3">DSM 100886 HEG_-6_39</strain>
    </source>
</reference>
<dbReference type="STRING" id="1855912.LuPra_05331"/>
<evidence type="ECO:0000313" key="2">
    <source>
        <dbReference type="EMBL" id="AMY12059.1"/>
    </source>
</evidence>